<dbReference type="SMART" id="SM00360">
    <property type="entry name" value="RRM"/>
    <property type="match status" value="1"/>
</dbReference>
<dbReference type="PROSITE" id="PS50102">
    <property type="entry name" value="RRM"/>
    <property type="match status" value="1"/>
</dbReference>
<dbReference type="InterPro" id="IPR035979">
    <property type="entry name" value="RBD_domain_sf"/>
</dbReference>
<name>A0A6A2X3F2_HIBSY</name>
<dbReference type="PANTHER" id="PTHR48025:SF1">
    <property type="entry name" value="RRM DOMAIN-CONTAINING PROTEIN"/>
    <property type="match status" value="1"/>
</dbReference>
<sequence length="233" mass="26393">MERKEGETTTLFVQNIPPRYRWRGLRKLFGRHEDVVSSFIVRKYDRAGKRFGFDSFSNMNDVDRAVLRLNGLWILGYRLTVKEARIAEQWGEFLAIGENALQERGCGEVTVLIATDRKESIDEVLDLEVGGGCLSGEDVEERNIGEEAIMGLRTNDDGSGIVQKRINYEVENVDGVEVIARRWQRQKGEAKKTLQIGRALGIEFEGPKDILVREIVAVEESECVSQLLSIAFN</sequence>
<dbReference type="PANTHER" id="PTHR48025">
    <property type="entry name" value="OS02G0815200 PROTEIN"/>
    <property type="match status" value="1"/>
</dbReference>
<dbReference type="AlphaFoldDB" id="A0A6A2X3F2"/>
<accession>A0A6A2X3F2</accession>
<dbReference type="CDD" id="cd00590">
    <property type="entry name" value="RRM_SF"/>
    <property type="match status" value="1"/>
</dbReference>
<evidence type="ECO:0000313" key="4">
    <source>
        <dbReference type="EMBL" id="KAE8663180.1"/>
    </source>
</evidence>
<dbReference type="GO" id="GO:0003729">
    <property type="term" value="F:mRNA binding"/>
    <property type="evidence" value="ECO:0007669"/>
    <property type="project" value="TreeGrafter"/>
</dbReference>
<dbReference type="InterPro" id="IPR050502">
    <property type="entry name" value="Euk_RNA-bind_prot"/>
</dbReference>
<evidence type="ECO:0000256" key="1">
    <source>
        <dbReference type="ARBA" id="ARBA00022884"/>
    </source>
</evidence>
<dbReference type="EMBL" id="VEPZ02001689">
    <property type="protein sequence ID" value="KAE8663180.1"/>
    <property type="molecule type" value="Genomic_DNA"/>
</dbReference>
<dbReference type="InterPro" id="IPR012677">
    <property type="entry name" value="Nucleotide-bd_a/b_plait_sf"/>
</dbReference>
<comment type="caution">
    <text evidence="4">The sequence shown here is derived from an EMBL/GenBank/DDBJ whole genome shotgun (WGS) entry which is preliminary data.</text>
</comment>
<keyword evidence="5" id="KW-1185">Reference proteome</keyword>
<gene>
    <name evidence="4" type="ORF">F3Y22_tig00113096pilonHSYRG00215</name>
</gene>
<dbReference type="Pfam" id="PF00076">
    <property type="entry name" value="RRM_1"/>
    <property type="match status" value="1"/>
</dbReference>
<organism evidence="4 5">
    <name type="scientific">Hibiscus syriacus</name>
    <name type="common">Rose of Sharon</name>
    <dbReference type="NCBI Taxonomy" id="106335"/>
    <lineage>
        <taxon>Eukaryota</taxon>
        <taxon>Viridiplantae</taxon>
        <taxon>Streptophyta</taxon>
        <taxon>Embryophyta</taxon>
        <taxon>Tracheophyta</taxon>
        <taxon>Spermatophyta</taxon>
        <taxon>Magnoliopsida</taxon>
        <taxon>eudicotyledons</taxon>
        <taxon>Gunneridae</taxon>
        <taxon>Pentapetalae</taxon>
        <taxon>rosids</taxon>
        <taxon>malvids</taxon>
        <taxon>Malvales</taxon>
        <taxon>Malvaceae</taxon>
        <taxon>Malvoideae</taxon>
        <taxon>Hibiscus</taxon>
    </lineage>
</organism>
<dbReference type="SUPFAM" id="SSF54928">
    <property type="entry name" value="RNA-binding domain, RBD"/>
    <property type="match status" value="1"/>
</dbReference>
<dbReference type="Gene3D" id="3.30.70.330">
    <property type="match status" value="1"/>
</dbReference>
<evidence type="ECO:0000313" key="5">
    <source>
        <dbReference type="Proteomes" id="UP000436088"/>
    </source>
</evidence>
<proteinExistence type="predicted"/>
<reference evidence="4" key="1">
    <citation type="submission" date="2019-09" db="EMBL/GenBank/DDBJ databases">
        <title>Draft genome information of white flower Hibiscus syriacus.</title>
        <authorList>
            <person name="Kim Y.-M."/>
        </authorList>
    </citation>
    <scope>NUCLEOTIDE SEQUENCE [LARGE SCALE GENOMIC DNA]</scope>
    <source>
        <strain evidence="4">YM2019G1</strain>
    </source>
</reference>
<keyword evidence="1 2" id="KW-0694">RNA-binding</keyword>
<dbReference type="GO" id="GO:0005634">
    <property type="term" value="C:nucleus"/>
    <property type="evidence" value="ECO:0007669"/>
    <property type="project" value="TreeGrafter"/>
</dbReference>
<dbReference type="Proteomes" id="UP000436088">
    <property type="component" value="Unassembled WGS sequence"/>
</dbReference>
<evidence type="ECO:0000259" key="3">
    <source>
        <dbReference type="PROSITE" id="PS50102"/>
    </source>
</evidence>
<evidence type="ECO:0000256" key="2">
    <source>
        <dbReference type="PROSITE-ProRule" id="PRU00176"/>
    </source>
</evidence>
<feature type="domain" description="RRM" evidence="3">
    <location>
        <begin position="9"/>
        <end position="86"/>
    </location>
</feature>
<dbReference type="InterPro" id="IPR000504">
    <property type="entry name" value="RRM_dom"/>
</dbReference>
<protein>
    <recommendedName>
        <fullName evidence="3">RRM domain-containing protein</fullName>
    </recommendedName>
</protein>